<dbReference type="InterPro" id="IPR050587">
    <property type="entry name" value="GNT1/Glycosyltrans_8"/>
</dbReference>
<dbReference type="AlphaFoldDB" id="A0A6A6XFE4"/>
<dbReference type="Proteomes" id="UP000799757">
    <property type="component" value="Unassembled WGS sequence"/>
</dbReference>
<feature type="transmembrane region" description="Helical" evidence="1">
    <location>
        <begin position="7"/>
        <end position="27"/>
    </location>
</feature>
<dbReference type="InterPro" id="IPR029044">
    <property type="entry name" value="Nucleotide-diphossugar_trans"/>
</dbReference>
<sequence length="339" mass="39445">MHFKSRAFFIRVVLVFLIISGSLYFGFQGFTSRRTYVASTGDRPTYRLFNSTGPLPSTPFAIATFLTGQGDDLAYLNSTRILTYQLIHAPNTRLNTSKVTWLVACSSSLPVRQKQQLVKDGATVVEVDDVKTNWWIKTDVRRWKEQFTKLRLFEMTEYKRILFMDADTLILGPLDGVFQEPEIADLQRTFAHGWPNDEVKPDEAELPAEWLFAARSDNGYGGQRNHPIPPLNSAEFSAGFWIVAPNRQVFTHLLSVMGHYHRFNPFTMEQSLLNYVYRRNGPMPWRELNWKWSATWPSERDKQRGVATLHDKLWNNGPQELQDLWHNQEKEMMKFFGER</sequence>
<keyword evidence="2" id="KW-0808">Transferase</keyword>
<keyword evidence="1" id="KW-0472">Membrane</keyword>
<evidence type="ECO:0000313" key="3">
    <source>
        <dbReference type="Proteomes" id="UP000799757"/>
    </source>
</evidence>
<accession>A0A6A6XFE4</accession>
<evidence type="ECO:0000256" key="1">
    <source>
        <dbReference type="SAM" id="Phobius"/>
    </source>
</evidence>
<dbReference type="GO" id="GO:0016740">
    <property type="term" value="F:transferase activity"/>
    <property type="evidence" value="ECO:0007669"/>
    <property type="project" value="UniProtKB-KW"/>
</dbReference>
<name>A0A6A6XFE4_9PLEO</name>
<gene>
    <name evidence="2" type="ORF">K505DRAFT_324489</name>
</gene>
<keyword evidence="1" id="KW-1133">Transmembrane helix</keyword>
<dbReference type="PANTHER" id="PTHR11183">
    <property type="entry name" value="GLYCOGENIN SUBFAMILY MEMBER"/>
    <property type="match status" value="1"/>
</dbReference>
<evidence type="ECO:0000313" key="2">
    <source>
        <dbReference type="EMBL" id="KAF2794844.1"/>
    </source>
</evidence>
<organism evidence="2 3">
    <name type="scientific">Melanomma pulvis-pyrius CBS 109.77</name>
    <dbReference type="NCBI Taxonomy" id="1314802"/>
    <lineage>
        <taxon>Eukaryota</taxon>
        <taxon>Fungi</taxon>
        <taxon>Dikarya</taxon>
        <taxon>Ascomycota</taxon>
        <taxon>Pezizomycotina</taxon>
        <taxon>Dothideomycetes</taxon>
        <taxon>Pleosporomycetidae</taxon>
        <taxon>Pleosporales</taxon>
        <taxon>Melanommataceae</taxon>
        <taxon>Melanomma</taxon>
    </lineage>
</organism>
<keyword evidence="1" id="KW-0812">Transmembrane</keyword>
<reference evidence="2" key="1">
    <citation type="journal article" date="2020" name="Stud. Mycol.">
        <title>101 Dothideomycetes genomes: a test case for predicting lifestyles and emergence of pathogens.</title>
        <authorList>
            <person name="Haridas S."/>
            <person name="Albert R."/>
            <person name="Binder M."/>
            <person name="Bloem J."/>
            <person name="Labutti K."/>
            <person name="Salamov A."/>
            <person name="Andreopoulos B."/>
            <person name="Baker S."/>
            <person name="Barry K."/>
            <person name="Bills G."/>
            <person name="Bluhm B."/>
            <person name="Cannon C."/>
            <person name="Castanera R."/>
            <person name="Culley D."/>
            <person name="Daum C."/>
            <person name="Ezra D."/>
            <person name="Gonzalez J."/>
            <person name="Henrissat B."/>
            <person name="Kuo A."/>
            <person name="Liang C."/>
            <person name="Lipzen A."/>
            <person name="Lutzoni F."/>
            <person name="Magnuson J."/>
            <person name="Mondo S."/>
            <person name="Nolan M."/>
            <person name="Ohm R."/>
            <person name="Pangilinan J."/>
            <person name="Park H.-J."/>
            <person name="Ramirez L."/>
            <person name="Alfaro M."/>
            <person name="Sun H."/>
            <person name="Tritt A."/>
            <person name="Yoshinaga Y."/>
            <person name="Zwiers L.-H."/>
            <person name="Turgeon B."/>
            <person name="Goodwin S."/>
            <person name="Spatafora J."/>
            <person name="Crous P."/>
            <person name="Grigoriev I."/>
        </authorList>
    </citation>
    <scope>NUCLEOTIDE SEQUENCE</scope>
    <source>
        <strain evidence="2">CBS 109.77</strain>
    </source>
</reference>
<dbReference type="Gene3D" id="3.90.550.10">
    <property type="entry name" value="Spore Coat Polysaccharide Biosynthesis Protein SpsA, Chain A"/>
    <property type="match status" value="1"/>
</dbReference>
<dbReference type="OrthoDB" id="2014201at2759"/>
<keyword evidence="3" id="KW-1185">Reference proteome</keyword>
<dbReference type="EMBL" id="MU001878">
    <property type="protein sequence ID" value="KAF2794844.1"/>
    <property type="molecule type" value="Genomic_DNA"/>
</dbReference>
<dbReference type="SUPFAM" id="SSF53448">
    <property type="entry name" value="Nucleotide-diphospho-sugar transferases"/>
    <property type="match status" value="1"/>
</dbReference>
<protein>
    <submittedName>
        <fullName evidence="2">Glycosyltransferase family 8 protein</fullName>
    </submittedName>
</protein>
<proteinExistence type="predicted"/>